<comment type="caution">
    <text evidence="1">The sequence shown here is derived from an EMBL/GenBank/DDBJ whole genome shotgun (WGS) entry which is preliminary data.</text>
</comment>
<evidence type="ECO:0000313" key="1">
    <source>
        <dbReference type="EMBL" id="MFM9329441.1"/>
    </source>
</evidence>
<accession>A0ACC7NZE3</accession>
<reference evidence="1" key="1">
    <citation type="submission" date="2024-12" db="EMBL/GenBank/DDBJ databases">
        <authorList>
            <person name="Wu N."/>
        </authorList>
    </citation>
    <scope>NUCLEOTIDE SEQUENCE</scope>
    <source>
        <strain evidence="1">P15</strain>
    </source>
</reference>
<name>A0ACC7NZE3_9BACL</name>
<organism evidence="1 2">
    <name type="scientific">Paenibacillus mesotrionivorans</name>
    <dbReference type="NCBI Taxonomy" id="3160968"/>
    <lineage>
        <taxon>Bacteria</taxon>
        <taxon>Bacillati</taxon>
        <taxon>Bacillota</taxon>
        <taxon>Bacilli</taxon>
        <taxon>Bacillales</taxon>
        <taxon>Paenibacillaceae</taxon>
        <taxon>Paenibacillus</taxon>
    </lineage>
</organism>
<sequence>MPQKESGLTALIAAFGRAYHSQYDSPKIFDDFLAKELISPEEFAQISGHMVQGFSFFCKETDQSVHDTPEQKLQWITQVHLSPTPLARAAYCEGVLLHELVLGVNQYVILGAGLDTFSFRHPELKDSLDIFELDLPTAQDFKKQRLSRAELTAPANRHWVPADFTGAAFYPALLAEGFNPSRQTFFSLLGVSYYLTKADMKGLLQQLFADAPAGSSIVFDYADEALFDTKGKSNRVENMVHMAATAGEPMKACYAYEELEKLLEEAGLHIYEHLSPAAIQERYFANRTDELSAFETIHYIHAVKR</sequence>
<evidence type="ECO:0000313" key="2">
    <source>
        <dbReference type="Proteomes" id="UP001631969"/>
    </source>
</evidence>
<proteinExistence type="predicted"/>
<dbReference type="Proteomes" id="UP001631969">
    <property type="component" value="Unassembled WGS sequence"/>
</dbReference>
<dbReference type="EMBL" id="JBJURJ010000008">
    <property type="protein sequence ID" value="MFM9329441.1"/>
    <property type="molecule type" value="Genomic_DNA"/>
</dbReference>
<protein>
    <submittedName>
        <fullName evidence="1">Class I SAM-dependent methyltransferase</fullName>
    </submittedName>
</protein>
<keyword evidence="1" id="KW-0808">Transferase</keyword>
<keyword evidence="1" id="KW-0489">Methyltransferase</keyword>
<gene>
    <name evidence="1" type="ORF">ACI1P1_14200</name>
</gene>
<keyword evidence="2" id="KW-1185">Reference proteome</keyword>